<dbReference type="AlphaFoldDB" id="A0A8T2PKP2"/>
<evidence type="ECO:0000256" key="2">
    <source>
        <dbReference type="SAM" id="MobiDB-lite"/>
    </source>
</evidence>
<evidence type="ECO:0000313" key="4">
    <source>
        <dbReference type="Proteomes" id="UP000824540"/>
    </source>
</evidence>
<keyword evidence="1" id="KW-0175">Coiled coil</keyword>
<keyword evidence="4" id="KW-1185">Reference proteome</keyword>
<dbReference type="PANTHER" id="PTHR28671:SF3">
    <property type="entry name" value="COILED-COIL DOMAIN-CONTAINING PROTEIN 169"/>
    <property type="match status" value="1"/>
</dbReference>
<evidence type="ECO:0000256" key="1">
    <source>
        <dbReference type="SAM" id="Coils"/>
    </source>
</evidence>
<accession>A0A8T2PKP2</accession>
<sequence>MECSDTDFNNYDLDRLQAELDQEKEMKEMLEVSVSELRGTMVDLENKLHSVEGEENEWRTRYETQLELNGQLEQQIALLREKLEDLQGNPNDRLSSIRSYDDMSVDALKGLLNQLSCDKASLQAKLMDCSMRIIQEAKVLYQVSMALDARRKQQMAKPWEMLDSRLKKDHNTQTHKRAESEPVKKPAKMATTLSRLPRLKQ</sequence>
<name>A0A8T2PKP2_9TELE</name>
<organism evidence="3 4">
    <name type="scientific">Albula glossodonta</name>
    <name type="common">roundjaw bonefish</name>
    <dbReference type="NCBI Taxonomy" id="121402"/>
    <lineage>
        <taxon>Eukaryota</taxon>
        <taxon>Metazoa</taxon>
        <taxon>Chordata</taxon>
        <taxon>Craniata</taxon>
        <taxon>Vertebrata</taxon>
        <taxon>Euteleostomi</taxon>
        <taxon>Actinopterygii</taxon>
        <taxon>Neopterygii</taxon>
        <taxon>Teleostei</taxon>
        <taxon>Albuliformes</taxon>
        <taxon>Albulidae</taxon>
        <taxon>Albula</taxon>
    </lineage>
</organism>
<dbReference type="OrthoDB" id="6615663at2759"/>
<evidence type="ECO:0000313" key="3">
    <source>
        <dbReference type="EMBL" id="KAG9351791.1"/>
    </source>
</evidence>
<dbReference type="Proteomes" id="UP000824540">
    <property type="component" value="Unassembled WGS sequence"/>
</dbReference>
<reference evidence="3" key="1">
    <citation type="thesis" date="2021" institute="BYU ScholarsArchive" country="Provo, UT, USA">
        <title>Applications of and Algorithms for Genome Assembly and Genomic Analyses with an Emphasis on Marine Teleosts.</title>
        <authorList>
            <person name="Pickett B.D."/>
        </authorList>
    </citation>
    <scope>NUCLEOTIDE SEQUENCE</scope>
    <source>
        <strain evidence="3">HI-2016</strain>
    </source>
</reference>
<proteinExistence type="predicted"/>
<dbReference type="EMBL" id="JAFBMS010000006">
    <property type="protein sequence ID" value="KAG9351791.1"/>
    <property type="molecule type" value="Genomic_DNA"/>
</dbReference>
<dbReference type="PANTHER" id="PTHR28671">
    <property type="entry name" value="COILED-COIL DOMAIN-CONTAINING PROTEIN 169"/>
    <property type="match status" value="1"/>
</dbReference>
<evidence type="ECO:0008006" key="5">
    <source>
        <dbReference type="Google" id="ProtNLM"/>
    </source>
</evidence>
<gene>
    <name evidence="3" type="ORF">JZ751_023042</name>
</gene>
<feature type="compositionally biased region" description="Basic and acidic residues" evidence="2">
    <location>
        <begin position="163"/>
        <end position="184"/>
    </location>
</feature>
<comment type="caution">
    <text evidence="3">The sequence shown here is derived from an EMBL/GenBank/DDBJ whole genome shotgun (WGS) entry which is preliminary data.</text>
</comment>
<feature type="region of interest" description="Disordered" evidence="2">
    <location>
        <begin position="163"/>
        <end position="201"/>
    </location>
</feature>
<dbReference type="Pfam" id="PF15372">
    <property type="entry name" value="DUF4600"/>
    <property type="match status" value="1"/>
</dbReference>
<protein>
    <recommendedName>
        <fullName evidence="5">Coiled-coil domain-containing protein 169</fullName>
    </recommendedName>
</protein>
<dbReference type="InterPro" id="IPR028022">
    <property type="entry name" value="DUF4600"/>
</dbReference>
<feature type="coiled-coil region" evidence="1">
    <location>
        <begin position="13"/>
        <end position="125"/>
    </location>
</feature>